<name>A0A9D1D440_9ACTN</name>
<sequence>MKPHIPLGRRKGPADDERPREVHDQDNQDSSLYCIYDENNNPLVIDLQAIDDCQRLREVTPFESLEESESFEEAEA</sequence>
<gene>
    <name evidence="2" type="ORF">IAA69_09290</name>
</gene>
<proteinExistence type="predicted"/>
<feature type="compositionally biased region" description="Basic and acidic residues" evidence="1">
    <location>
        <begin position="12"/>
        <end position="26"/>
    </location>
</feature>
<reference evidence="2" key="2">
    <citation type="journal article" date="2021" name="PeerJ">
        <title>Extensive microbial diversity within the chicken gut microbiome revealed by metagenomics and culture.</title>
        <authorList>
            <person name="Gilroy R."/>
            <person name="Ravi A."/>
            <person name="Getino M."/>
            <person name="Pursley I."/>
            <person name="Horton D.L."/>
            <person name="Alikhan N.F."/>
            <person name="Baker D."/>
            <person name="Gharbi K."/>
            <person name="Hall N."/>
            <person name="Watson M."/>
            <person name="Adriaenssens E.M."/>
            <person name="Foster-Nyarko E."/>
            <person name="Jarju S."/>
            <person name="Secka A."/>
            <person name="Antonio M."/>
            <person name="Oren A."/>
            <person name="Chaudhuri R.R."/>
            <person name="La Ragione R."/>
            <person name="Hildebrand F."/>
            <person name="Pallen M.J."/>
        </authorList>
    </citation>
    <scope>NUCLEOTIDE SEQUENCE</scope>
    <source>
        <strain evidence="2">ChiGjej1B1-2707</strain>
    </source>
</reference>
<accession>A0A9D1D440</accession>
<evidence type="ECO:0000313" key="3">
    <source>
        <dbReference type="Proteomes" id="UP000824261"/>
    </source>
</evidence>
<comment type="caution">
    <text evidence="2">The sequence shown here is derived from an EMBL/GenBank/DDBJ whole genome shotgun (WGS) entry which is preliminary data.</text>
</comment>
<evidence type="ECO:0000313" key="2">
    <source>
        <dbReference type="EMBL" id="HIR02435.1"/>
    </source>
</evidence>
<protein>
    <submittedName>
        <fullName evidence="2">Uncharacterized protein</fullName>
    </submittedName>
</protein>
<dbReference type="EMBL" id="DVGB01000114">
    <property type="protein sequence ID" value="HIR02435.1"/>
    <property type="molecule type" value="Genomic_DNA"/>
</dbReference>
<feature type="region of interest" description="Disordered" evidence="1">
    <location>
        <begin position="1"/>
        <end position="30"/>
    </location>
</feature>
<feature type="compositionally biased region" description="Basic residues" evidence="1">
    <location>
        <begin position="1"/>
        <end position="11"/>
    </location>
</feature>
<dbReference type="AlphaFoldDB" id="A0A9D1D440"/>
<organism evidence="2 3">
    <name type="scientific">Candidatus Aveggerthella stercoripullorum</name>
    <dbReference type="NCBI Taxonomy" id="2840688"/>
    <lineage>
        <taxon>Bacteria</taxon>
        <taxon>Bacillati</taxon>
        <taxon>Actinomycetota</taxon>
        <taxon>Coriobacteriia</taxon>
        <taxon>Eggerthellales</taxon>
        <taxon>Eggerthellaceae</taxon>
        <taxon>Eggerthellaceae incertae sedis</taxon>
        <taxon>Candidatus Aveggerthella</taxon>
    </lineage>
</organism>
<reference evidence="2" key="1">
    <citation type="submission" date="2020-10" db="EMBL/GenBank/DDBJ databases">
        <authorList>
            <person name="Gilroy R."/>
        </authorList>
    </citation>
    <scope>NUCLEOTIDE SEQUENCE</scope>
    <source>
        <strain evidence="2">ChiGjej1B1-2707</strain>
    </source>
</reference>
<evidence type="ECO:0000256" key="1">
    <source>
        <dbReference type="SAM" id="MobiDB-lite"/>
    </source>
</evidence>
<dbReference type="Proteomes" id="UP000824261">
    <property type="component" value="Unassembled WGS sequence"/>
</dbReference>